<keyword evidence="1" id="KW-0732">Signal</keyword>
<feature type="chain" id="PRO_5045851530" evidence="1">
    <location>
        <begin position="23"/>
        <end position="63"/>
    </location>
</feature>
<gene>
    <name evidence="2" type="ORF">ACFSOY_12795</name>
</gene>
<sequence length="63" mass="6826">MKKLMITTLLFASLLSVGLVINAEKTAFINDGKPLSQKEVCFVNDGKPIVSFVNDGKPLFARG</sequence>
<evidence type="ECO:0000313" key="3">
    <source>
        <dbReference type="Proteomes" id="UP001597343"/>
    </source>
</evidence>
<feature type="signal peptide" evidence="1">
    <location>
        <begin position="1"/>
        <end position="22"/>
    </location>
</feature>
<keyword evidence="3" id="KW-1185">Reference proteome</keyword>
<proteinExistence type="predicted"/>
<accession>A0ABW4ZZZ4</accession>
<evidence type="ECO:0000313" key="2">
    <source>
        <dbReference type="EMBL" id="MFD2170861.1"/>
    </source>
</evidence>
<comment type="caution">
    <text evidence="2">The sequence shown here is derived from an EMBL/GenBank/DDBJ whole genome shotgun (WGS) entry which is preliminary data.</text>
</comment>
<organism evidence="2 3">
    <name type="scientific">Tumebacillus lipolyticus</name>
    <dbReference type="NCBI Taxonomy" id="1280370"/>
    <lineage>
        <taxon>Bacteria</taxon>
        <taxon>Bacillati</taxon>
        <taxon>Bacillota</taxon>
        <taxon>Bacilli</taxon>
        <taxon>Bacillales</taxon>
        <taxon>Alicyclobacillaceae</taxon>
        <taxon>Tumebacillus</taxon>
    </lineage>
</organism>
<reference evidence="3" key="1">
    <citation type="journal article" date="2019" name="Int. J. Syst. Evol. Microbiol.">
        <title>The Global Catalogue of Microorganisms (GCM) 10K type strain sequencing project: providing services to taxonomists for standard genome sequencing and annotation.</title>
        <authorList>
            <consortium name="The Broad Institute Genomics Platform"/>
            <consortium name="The Broad Institute Genome Sequencing Center for Infectious Disease"/>
            <person name="Wu L."/>
            <person name="Ma J."/>
        </authorList>
    </citation>
    <scope>NUCLEOTIDE SEQUENCE [LARGE SCALE GENOMIC DNA]</scope>
    <source>
        <strain evidence="3">CGMCC 1.13574</strain>
    </source>
</reference>
<protein>
    <submittedName>
        <fullName evidence="2">Uncharacterized protein</fullName>
    </submittedName>
</protein>
<name>A0ABW4ZZZ4_9BACL</name>
<evidence type="ECO:0000256" key="1">
    <source>
        <dbReference type="SAM" id="SignalP"/>
    </source>
</evidence>
<dbReference type="RefSeq" id="WP_386047210.1">
    <property type="nucleotide sequence ID" value="NZ_JBHUIO010000008.1"/>
</dbReference>
<dbReference type="EMBL" id="JBHUIO010000008">
    <property type="protein sequence ID" value="MFD2170861.1"/>
    <property type="molecule type" value="Genomic_DNA"/>
</dbReference>
<dbReference type="Proteomes" id="UP001597343">
    <property type="component" value="Unassembled WGS sequence"/>
</dbReference>